<proteinExistence type="predicted"/>
<organism evidence="2 3">
    <name type="scientific">Claviceps humidiphila</name>
    <dbReference type="NCBI Taxonomy" id="1294629"/>
    <lineage>
        <taxon>Eukaryota</taxon>
        <taxon>Fungi</taxon>
        <taxon>Dikarya</taxon>
        <taxon>Ascomycota</taxon>
        <taxon>Pezizomycotina</taxon>
        <taxon>Sordariomycetes</taxon>
        <taxon>Hypocreomycetidae</taxon>
        <taxon>Hypocreales</taxon>
        <taxon>Clavicipitaceae</taxon>
        <taxon>Claviceps</taxon>
    </lineage>
</organism>
<name>A0A9P7Q410_9HYPO</name>
<comment type="caution">
    <text evidence="2">The sequence shown here is derived from an EMBL/GenBank/DDBJ whole genome shotgun (WGS) entry which is preliminary data.</text>
</comment>
<evidence type="ECO:0000256" key="1">
    <source>
        <dbReference type="SAM" id="SignalP"/>
    </source>
</evidence>
<gene>
    <name evidence="2" type="ORF">E4U13_007653</name>
</gene>
<dbReference type="AlphaFoldDB" id="A0A9P7Q410"/>
<feature type="signal peptide" evidence="1">
    <location>
        <begin position="1"/>
        <end position="16"/>
    </location>
</feature>
<sequence>MRVLVALAFACGATAAAVQPLAPAADAHDIVPVDSDLESAAFDLETAPEELAGLEADHEAFVDAEPLEKRGVASKTILVPAQGSGGKPASNNLEQIQIDFIMGKKPVKQGNSMVPQYYCQSLRFTNKGSVRRRVLVTVQGRTIFQGFMAYRESKVVNAPSGITSFNMEVEAAPKKA</sequence>
<keyword evidence="1" id="KW-0732">Signal</keyword>
<feature type="chain" id="PRO_5040162526" description="DUF1573 domain-containing protein" evidence="1">
    <location>
        <begin position="17"/>
        <end position="176"/>
    </location>
</feature>
<accession>A0A9P7Q410</accession>
<evidence type="ECO:0000313" key="2">
    <source>
        <dbReference type="EMBL" id="KAG6119439.1"/>
    </source>
</evidence>
<dbReference type="EMBL" id="SRQM01000078">
    <property type="protein sequence ID" value="KAG6119439.1"/>
    <property type="molecule type" value="Genomic_DNA"/>
</dbReference>
<reference evidence="2 3" key="1">
    <citation type="journal article" date="2020" name="bioRxiv">
        <title>Whole genome comparisons of ergot fungi reveals the divergence and evolution of species within the genus Claviceps are the result of varying mechanisms driving genome evolution and host range expansion.</title>
        <authorList>
            <person name="Wyka S.A."/>
            <person name="Mondo S.J."/>
            <person name="Liu M."/>
            <person name="Dettman J."/>
            <person name="Nalam V."/>
            <person name="Broders K.D."/>
        </authorList>
    </citation>
    <scope>NUCLEOTIDE SEQUENCE [LARGE SCALE GENOMIC DNA]</scope>
    <source>
        <strain evidence="2 3">LM576</strain>
    </source>
</reference>
<dbReference type="Proteomes" id="UP000732380">
    <property type="component" value="Unassembled WGS sequence"/>
</dbReference>
<protein>
    <recommendedName>
        <fullName evidence="4">DUF1573 domain-containing protein</fullName>
    </recommendedName>
</protein>
<evidence type="ECO:0008006" key="4">
    <source>
        <dbReference type="Google" id="ProtNLM"/>
    </source>
</evidence>
<keyword evidence="3" id="KW-1185">Reference proteome</keyword>
<evidence type="ECO:0000313" key="3">
    <source>
        <dbReference type="Proteomes" id="UP000732380"/>
    </source>
</evidence>